<evidence type="ECO:0000313" key="10">
    <source>
        <dbReference type="EMBL" id="MCS3708603.1"/>
    </source>
</evidence>
<feature type="binding site" evidence="8">
    <location>
        <position position="64"/>
    </location>
    <ligand>
        <name>Zn(2+)</name>
        <dbReference type="ChEBI" id="CHEBI:29105"/>
        <label>1</label>
        <note>catalytic</note>
    </ligand>
</feature>
<comment type="catalytic activity">
    <reaction evidence="8">
        <text>Endonucleolytic cleavage of RNA, removing extra 3' nucleotides from tRNA precursor, generating 3' termini of tRNAs. A 3'-hydroxy group is left at the tRNA terminus and a 5'-phosphoryl group is left at the trailer molecule.</text>
        <dbReference type="EC" id="3.1.26.11"/>
    </reaction>
</comment>
<comment type="cofactor">
    <cofactor evidence="8">
        <name>Zn(2+)</name>
        <dbReference type="ChEBI" id="CHEBI:29105"/>
    </cofactor>
    <text evidence="8">Binds 2 Zn(2+) ions.</text>
</comment>
<comment type="caution">
    <text evidence="10">The sequence shown here is derived from an EMBL/GenBank/DDBJ whole genome shotgun (WGS) entry which is preliminary data.</text>
</comment>
<dbReference type="CDD" id="cd07717">
    <property type="entry name" value="RNaseZ_ZiPD-like_MBL-fold"/>
    <property type="match status" value="1"/>
</dbReference>
<dbReference type="GO" id="GO:0042781">
    <property type="term" value="F:3'-tRNA processing endoribonuclease activity"/>
    <property type="evidence" value="ECO:0007669"/>
    <property type="project" value="UniProtKB-UniRule"/>
</dbReference>
<feature type="binding site" evidence="8">
    <location>
        <position position="143"/>
    </location>
    <ligand>
        <name>Zn(2+)</name>
        <dbReference type="ChEBI" id="CHEBI:29105"/>
        <label>1</label>
        <note>catalytic</note>
    </ligand>
</feature>
<feature type="binding site" evidence="8">
    <location>
        <position position="215"/>
    </location>
    <ligand>
        <name>Zn(2+)</name>
        <dbReference type="ChEBI" id="CHEBI:29105"/>
        <label>1</label>
        <note>catalytic</note>
    </ligand>
</feature>
<dbReference type="PANTHER" id="PTHR46018">
    <property type="entry name" value="ZINC PHOSPHODIESTERASE ELAC PROTEIN 1"/>
    <property type="match status" value="1"/>
</dbReference>
<dbReference type="NCBIfam" id="TIGR02651">
    <property type="entry name" value="RNase_Z"/>
    <property type="match status" value="1"/>
</dbReference>
<dbReference type="NCBIfam" id="NF000801">
    <property type="entry name" value="PRK00055.1-3"/>
    <property type="match status" value="1"/>
</dbReference>
<evidence type="ECO:0000256" key="1">
    <source>
        <dbReference type="ARBA" id="ARBA00011738"/>
    </source>
</evidence>
<dbReference type="Proteomes" id="UP001155057">
    <property type="component" value="Unassembled WGS sequence"/>
</dbReference>
<dbReference type="EMBL" id="JANUAE010000001">
    <property type="protein sequence ID" value="MCS3708603.1"/>
    <property type="molecule type" value="Genomic_DNA"/>
</dbReference>
<keyword evidence="7 8" id="KW-0862">Zinc</keyword>
<keyword evidence="6 8" id="KW-0378">Hydrolase</keyword>
<dbReference type="HAMAP" id="MF_01818">
    <property type="entry name" value="RNase_Z_BN"/>
    <property type="match status" value="1"/>
</dbReference>
<accession>A0A9X2QA79</accession>
<comment type="subunit">
    <text evidence="1 8">Homodimer.</text>
</comment>
<evidence type="ECO:0000313" key="11">
    <source>
        <dbReference type="Proteomes" id="UP001155057"/>
    </source>
</evidence>
<dbReference type="PANTHER" id="PTHR46018:SF2">
    <property type="entry name" value="ZINC PHOSPHODIESTERASE ELAC PROTEIN 1"/>
    <property type="match status" value="1"/>
</dbReference>
<evidence type="ECO:0000256" key="5">
    <source>
        <dbReference type="ARBA" id="ARBA00022759"/>
    </source>
</evidence>
<reference evidence="10" key="1">
    <citation type="submission" date="2022-08" db="EMBL/GenBank/DDBJ databases">
        <title>Genomic Encyclopedia of Type Strains, Phase V (KMG-V): Genome sequencing to study the core and pangenomes of soil and plant-associated prokaryotes.</title>
        <authorList>
            <person name="Whitman W."/>
        </authorList>
    </citation>
    <scope>NUCLEOTIDE SEQUENCE</scope>
    <source>
        <strain evidence="10">SP3049</strain>
    </source>
</reference>
<organism evidence="10 11">
    <name type="scientific">Salinibacter ruber</name>
    <dbReference type="NCBI Taxonomy" id="146919"/>
    <lineage>
        <taxon>Bacteria</taxon>
        <taxon>Pseudomonadati</taxon>
        <taxon>Rhodothermota</taxon>
        <taxon>Rhodothermia</taxon>
        <taxon>Rhodothermales</taxon>
        <taxon>Salinibacteraceae</taxon>
        <taxon>Salinibacter</taxon>
    </lineage>
</organism>
<proteinExistence type="inferred from homology"/>
<evidence type="ECO:0000256" key="3">
    <source>
        <dbReference type="ARBA" id="ARBA00022722"/>
    </source>
</evidence>
<evidence type="ECO:0000256" key="6">
    <source>
        <dbReference type="ARBA" id="ARBA00022801"/>
    </source>
</evidence>
<dbReference type="InterPro" id="IPR036866">
    <property type="entry name" value="RibonucZ/Hydroxyglut_hydro"/>
</dbReference>
<comment type="function">
    <text evidence="8">Zinc phosphodiesterase, which displays some tRNA 3'-processing endonuclease activity. Probably involved in tRNA maturation, by removing a 3'-trailer from precursor tRNA.</text>
</comment>
<dbReference type="InterPro" id="IPR013471">
    <property type="entry name" value="RNase_Z/BN"/>
</dbReference>
<evidence type="ECO:0000256" key="8">
    <source>
        <dbReference type="HAMAP-Rule" id="MF_01818"/>
    </source>
</evidence>
<dbReference type="GO" id="GO:0008270">
    <property type="term" value="F:zinc ion binding"/>
    <property type="evidence" value="ECO:0007669"/>
    <property type="project" value="UniProtKB-UniRule"/>
</dbReference>
<dbReference type="EC" id="3.1.26.11" evidence="8"/>
<comment type="similarity">
    <text evidence="8">Belongs to the RNase Z family.</text>
</comment>
<dbReference type="RefSeq" id="WP_259123187.1">
    <property type="nucleotide sequence ID" value="NZ_JANUAD010000001.1"/>
</dbReference>
<protein>
    <recommendedName>
        <fullName evidence="8">Ribonuclease Z</fullName>
        <shortName evidence="8">RNase Z</shortName>
        <ecNumber evidence="8">3.1.26.11</ecNumber>
    </recommendedName>
    <alternativeName>
        <fullName evidence="8">tRNA 3 endonuclease</fullName>
    </alternativeName>
    <alternativeName>
        <fullName evidence="8">tRNase Z</fullName>
    </alternativeName>
</protein>
<feature type="binding site" evidence="8">
    <location>
        <position position="273"/>
    </location>
    <ligand>
        <name>Zn(2+)</name>
        <dbReference type="ChEBI" id="CHEBI:29105"/>
        <label>2</label>
        <note>catalytic</note>
    </ligand>
</feature>
<feature type="region of interest" description="Disordered" evidence="9">
    <location>
        <begin position="299"/>
        <end position="322"/>
    </location>
</feature>
<dbReference type="SUPFAM" id="SSF56281">
    <property type="entry name" value="Metallo-hydrolase/oxidoreductase"/>
    <property type="match status" value="1"/>
</dbReference>
<dbReference type="Pfam" id="PF23023">
    <property type="entry name" value="Anti-Pycsar_Apyc1"/>
    <property type="match status" value="1"/>
</dbReference>
<evidence type="ECO:0000256" key="9">
    <source>
        <dbReference type="SAM" id="MobiDB-lite"/>
    </source>
</evidence>
<evidence type="ECO:0000256" key="7">
    <source>
        <dbReference type="ARBA" id="ARBA00022833"/>
    </source>
</evidence>
<sequence>MKTDVIPLGTASAVPTDERHLSALAVERKGQVLLFDCGEGTQYRLREAGLSWARIEAIFVTHLHGDHCYGLPGLLSTMELQQRADPVTLVLPPGGPGMLRAVPGATPARLSFPVHVVEADAAGTLGAVYETDEIIVEARRLDHREAFTMGFRVAERTRPGRFDPERARALGVPEGPAFGRLQNGCPVTTPDGTTVRPGQVLGPPRPGVVAAYVTDTRPCAGGRALAEEADLLYHDATFADDHAARADETGHSTARQAATVAREAGATRLLLGHLSARYPDPAPLEREARSVFPAAEVAEELRRYELDPREKEPDPVGPADES</sequence>
<evidence type="ECO:0000256" key="2">
    <source>
        <dbReference type="ARBA" id="ARBA00022694"/>
    </source>
</evidence>
<keyword evidence="5 8" id="KW-0255">Endonuclease</keyword>
<dbReference type="Gene3D" id="3.60.15.10">
    <property type="entry name" value="Ribonuclease Z/Hydroxyacylglutathione hydrolase-like"/>
    <property type="match status" value="1"/>
</dbReference>
<keyword evidence="4 8" id="KW-0479">Metal-binding</keyword>
<evidence type="ECO:0000256" key="4">
    <source>
        <dbReference type="ARBA" id="ARBA00022723"/>
    </source>
</evidence>
<dbReference type="AlphaFoldDB" id="A0A9X2QA79"/>
<name>A0A9X2QA79_9BACT</name>
<feature type="binding site" evidence="8">
    <location>
        <position position="66"/>
    </location>
    <ligand>
        <name>Zn(2+)</name>
        <dbReference type="ChEBI" id="CHEBI:29105"/>
        <label>2</label>
        <note>catalytic</note>
    </ligand>
</feature>
<feature type="binding site" evidence="8">
    <location>
        <position position="62"/>
    </location>
    <ligand>
        <name>Zn(2+)</name>
        <dbReference type="ChEBI" id="CHEBI:29105"/>
        <label>1</label>
        <note>catalytic</note>
    </ligand>
</feature>
<feature type="active site" description="Proton acceptor" evidence="8">
    <location>
        <position position="66"/>
    </location>
</feature>
<keyword evidence="2 8" id="KW-0819">tRNA processing</keyword>
<feature type="binding site" evidence="8">
    <location>
        <position position="67"/>
    </location>
    <ligand>
        <name>Zn(2+)</name>
        <dbReference type="ChEBI" id="CHEBI:29105"/>
        <label>2</label>
        <note>catalytic</note>
    </ligand>
</feature>
<keyword evidence="3 8" id="KW-0540">Nuclease</keyword>
<feature type="compositionally biased region" description="Basic and acidic residues" evidence="9">
    <location>
        <begin position="299"/>
        <end position="314"/>
    </location>
</feature>
<feature type="binding site" evidence="8">
    <location>
        <position position="215"/>
    </location>
    <ligand>
        <name>Zn(2+)</name>
        <dbReference type="ChEBI" id="CHEBI:29105"/>
        <label>2</label>
        <note>catalytic</note>
    </ligand>
</feature>
<gene>
    <name evidence="8" type="primary">rnz</name>
    <name evidence="10" type="ORF">GGP61_000190</name>
</gene>